<evidence type="ECO:0000256" key="8">
    <source>
        <dbReference type="PROSITE-ProRule" id="PRU01016"/>
    </source>
</evidence>
<proteinExistence type="inferred from homology"/>
<dbReference type="SUPFAM" id="SSF53335">
    <property type="entry name" value="S-adenosyl-L-methionine-dependent methyltransferases"/>
    <property type="match status" value="1"/>
</dbReference>
<evidence type="ECO:0000256" key="7">
    <source>
        <dbReference type="ARBA" id="ARBA00033479"/>
    </source>
</evidence>
<dbReference type="Pfam" id="PF00145">
    <property type="entry name" value="DNA_methylase"/>
    <property type="match status" value="2"/>
</dbReference>
<dbReference type="PROSITE" id="PS00094">
    <property type="entry name" value="C5_MTASE_1"/>
    <property type="match status" value="1"/>
</dbReference>
<keyword evidence="5 8" id="KW-0949">S-adenosyl-L-methionine</keyword>
<dbReference type="PANTHER" id="PTHR23068:SF25">
    <property type="entry name" value="DNA (CYTOSINE-5)-METHYLTRANSFERASE DRM2"/>
    <property type="match status" value="1"/>
</dbReference>
<protein>
    <recommendedName>
        <fullName evidence="1">DNA (cytosine-5-)-methyltransferase</fullName>
        <ecNumber evidence="1">2.1.1.37</ecNumber>
    </recommendedName>
</protein>
<keyword evidence="4 8" id="KW-0808">Transferase</keyword>
<keyword evidence="3" id="KW-0945">Host-virus interaction</keyword>
<dbReference type="GO" id="GO:0052170">
    <property type="term" value="P:symbiont-mediated suppression of host innate immune response"/>
    <property type="evidence" value="ECO:0007669"/>
    <property type="project" value="UniProtKB-KW"/>
</dbReference>
<keyword evidence="2 8" id="KW-0489">Methyltransferase</keyword>
<dbReference type="InterPro" id="IPR029063">
    <property type="entry name" value="SAM-dependent_MTases_sf"/>
</dbReference>
<evidence type="ECO:0000256" key="5">
    <source>
        <dbReference type="ARBA" id="ARBA00022691"/>
    </source>
</evidence>
<comment type="similarity">
    <text evidence="8">Belongs to the class I-like SAM-binding methyltransferase superfamily. C5-methyltransferase family.</text>
</comment>
<name>A0A8S5TR77_9CAUD</name>
<sequence>MKHLGDITKINGAEIEAVDVITGGSPCQDLSIAGKRAGLAGARSGLFMEQIRIVKEMREHDRANGRTGDMVRPRFMVWENVPGAFSSNGGQDFAAVLEEIIRIAEPEAPNIEVPEKGWNTWGGYHDEVGGRWSVAWRVHDAQHWGVAQRRRRISIVADFGGDTAGEILFERKSVSGYLTESGTARERLAADAESSSSYAVRIRGGCDGGGKGALVQEDKSGTLGTGNDQTIFCLQGNGIDRADTAGCNGKGWREDTSYTLNTIDRPAVCAYSFDSLSSNSMKSKNPHSGCREVEIAKTLDTTYPDPSKNQGGIAVVALDMTHACDVIRECGEVVPSLQARMGTGGNQVPLTYQQTTGTLSPGAHAGSYNGQDAYNDMLVVSSEISPTLRARASDPCREDMAAYIASVDCRNFCEGGETNGTLQAKSSGGASYNLQNTVRTGMIVRRLTPMECERLQGFPDHWTDIGEWRDSKGKLRKPSDSPRYKALGNSIALPFWDFLAKRISAQYLRPVTMGSLFDGIGGFPLVFERHNGKGTARWASEIEEFPIAVTKLRFGEE</sequence>
<organism evidence="9">
    <name type="scientific">Siphoviridae sp. ctss15</name>
    <dbReference type="NCBI Taxonomy" id="2825699"/>
    <lineage>
        <taxon>Viruses</taxon>
        <taxon>Duplodnaviria</taxon>
        <taxon>Heunggongvirae</taxon>
        <taxon>Uroviricota</taxon>
        <taxon>Caudoviricetes</taxon>
    </lineage>
</organism>
<dbReference type="PANTHER" id="PTHR23068">
    <property type="entry name" value="DNA CYTOSINE-5- -METHYLTRANSFERASE 3-RELATED"/>
    <property type="match status" value="1"/>
</dbReference>
<keyword evidence="6" id="KW-0899">Viral immunoevasion</keyword>
<evidence type="ECO:0000256" key="4">
    <source>
        <dbReference type="ARBA" id="ARBA00022679"/>
    </source>
</evidence>
<dbReference type="GO" id="GO:0099018">
    <property type="term" value="P:symbiont-mediated evasion of host restriction-modification system"/>
    <property type="evidence" value="ECO:0007669"/>
    <property type="project" value="UniProtKB-KW"/>
</dbReference>
<evidence type="ECO:0000256" key="1">
    <source>
        <dbReference type="ARBA" id="ARBA00011975"/>
    </source>
</evidence>
<keyword evidence="7" id="KW-1258">Restriction-modification system evasion by virus</keyword>
<evidence type="ECO:0000313" key="9">
    <source>
        <dbReference type="EMBL" id="DAF84713.1"/>
    </source>
</evidence>
<keyword evidence="3" id="KW-1090">Inhibition of host innate immune response by virus</keyword>
<dbReference type="Gene3D" id="3.90.120.10">
    <property type="entry name" value="DNA Methylase, subunit A, domain 2"/>
    <property type="match status" value="1"/>
</dbReference>
<accession>A0A8S5TR77</accession>
<dbReference type="InterPro" id="IPR001525">
    <property type="entry name" value="C5_MeTfrase"/>
</dbReference>
<evidence type="ECO:0000256" key="3">
    <source>
        <dbReference type="ARBA" id="ARBA00022632"/>
    </source>
</evidence>
<dbReference type="EC" id="2.1.1.37" evidence="1"/>
<feature type="active site" evidence="8">
    <location>
        <position position="27"/>
    </location>
</feature>
<reference evidence="9" key="1">
    <citation type="journal article" date="2021" name="Proc. Natl. Acad. Sci. U.S.A.">
        <title>A Catalog of Tens of Thousands of Viruses from Human Metagenomes Reveals Hidden Associations with Chronic Diseases.</title>
        <authorList>
            <person name="Tisza M.J."/>
            <person name="Buck C.B."/>
        </authorList>
    </citation>
    <scope>NUCLEOTIDE SEQUENCE</scope>
    <source>
        <strain evidence="9">Ctss15</strain>
    </source>
</reference>
<dbReference type="GO" id="GO:0003886">
    <property type="term" value="F:DNA (cytosine-5-)-methyltransferase activity"/>
    <property type="evidence" value="ECO:0007669"/>
    <property type="project" value="UniProtKB-EC"/>
</dbReference>
<dbReference type="InterPro" id="IPR018117">
    <property type="entry name" value="C5_DNA_meth_AS"/>
</dbReference>
<dbReference type="GO" id="GO:0032259">
    <property type="term" value="P:methylation"/>
    <property type="evidence" value="ECO:0007669"/>
    <property type="project" value="UniProtKB-KW"/>
</dbReference>
<dbReference type="InterPro" id="IPR050390">
    <property type="entry name" value="C5-Methyltransferase"/>
</dbReference>
<evidence type="ECO:0000256" key="6">
    <source>
        <dbReference type="ARBA" id="ARBA00023280"/>
    </source>
</evidence>
<dbReference type="EMBL" id="BK015908">
    <property type="protein sequence ID" value="DAF84713.1"/>
    <property type="molecule type" value="Genomic_DNA"/>
</dbReference>
<dbReference type="Gene3D" id="3.40.50.150">
    <property type="entry name" value="Vaccinia Virus protein VP39"/>
    <property type="match status" value="2"/>
</dbReference>
<dbReference type="PROSITE" id="PS51679">
    <property type="entry name" value="SAM_MT_C5"/>
    <property type="match status" value="1"/>
</dbReference>
<evidence type="ECO:0000256" key="2">
    <source>
        <dbReference type="ARBA" id="ARBA00022603"/>
    </source>
</evidence>